<dbReference type="FunFam" id="2.60.40.10:FF:000495">
    <property type="entry name" value="Periplasmic beta-glucosidase"/>
    <property type="match status" value="1"/>
</dbReference>
<organism evidence="6">
    <name type="scientific">Prevotella sp. GTC17262</name>
    <dbReference type="NCBI Taxonomy" id="3236797"/>
    <lineage>
        <taxon>Bacteria</taxon>
        <taxon>Pseudomonadati</taxon>
        <taxon>Bacteroidota</taxon>
        <taxon>Bacteroidia</taxon>
        <taxon>Bacteroidales</taxon>
        <taxon>Prevotellaceae</taxon>
        <taxon>Prevotella</taxon>
    </lineage>
</organism>
<dbReference type="InterPro" id="IPR013783">
    <property type="entry name" value="Ig-like_fold"/>
</dbReference>
<dbReference type="SUPFAM" id="SSF52279">
    <property type="entry name" value="Beta-D-glucan exohydrolase, C-terminal domain"/>
    <property type="match status" value="1"/>
</dbReference>
<dbReference type="Gene3D" id="3.40.50.1700">
    <property type="entry name" value="Glycoside hydrolase family 3 C-terminal domain"/>
    <property type="match status" value="1"/>
</dbReference>
<sequence length="685" mass="75030">MAAQQAPQLHADNIDEIVKSMTLEEKALIVVGSNAGQVNSNLGQSAKLVPGAAGTTCAIPRLGITPAVLADGPAGLRIDPKRDFDSKTYYCTHFPIGTCLSSSWNTDLVKQVGTAIGNEVLEYGADVLLAPGVCLHRNPLCGRNFEYYSEDPVLSGHIAAAYILGVQSQGIGTSIKHYAFNNQETARLGNDARVSQRAARELYLKNFEIAIKKAQPWTVMSSYNGVNGTQASERYDLMTTVLRDEWGFKGIVMTDWFGGTDPVWRDGKSDRVANMKAGNDLIEPGQPIDSKTIEEAVKSGKLDEKVLDLNVKRILEMIVKTPRFKGYKYSDAPDLKAHAQVTRNSAAEINKVTYEWWQNKPLPKEAVPTDADLSKAVEANDVAVITLERLSGEGSDRTAADFNLAANELQLIQKVTEAFHQAGKKTVVVLNIGGVIESASWKHIPDAVLLPWQCGQEFGNSVADILSGRLAPSGKLPMTWPITFGDVPSSKNFPSDGIAVNFEDRNAGRYRTVKNVGYTNYEEDIYVGYRYFDSFNKNVSYPFGYGLSYTSFEYSDVKAVDRGNSVVVSVTVKNTGDRMGKEVVEVYVTAPKGKVNKPAQELKAFAKTRALKPGETETLSMEIEKTELASFNEKPNAWVADAGIYTFKVGASSRDIKGTVTLKLKASTMKVYKILEPKQKLNLLQ</sequence>
<dbReference type="InterPro" id="IPR002772">
    <property type="entry name" value="Glyco_hydro_3_C"/>
</dbReference>
<dbReference type="InterPro" id="IPR036962">
    <property type="entry name" value="Glyco_hydro_3_N_sf"/>
</dbReference>
<accession>A0AB33JKC1</accession>
<dbReference type="InterPro" id="IPR017853">
    <property type="entry name" value="GH"/>
</dbReference>
<evidence type="ECO:0000313" key="6">
    <source>
        <dbReference type="EMBL" id="BFO82034.1"/>
    </source>
</evidence>
<dbReference type="SMART" id="SM01217">
    <property type="entry name" value="Fn3_like"/>
    <property type="match status" value="1"/>
</dbReference>
<evidence type="ECO:0000256" key="4">
    <source>
        <dbReference type="RuleBase" id="RU361161"/>
    </source>
</evidence>
<dbReference type="PROSITE" id="PS00775">
    <property type="entry name" value="GLYCOSYL_HYDROL_F3"/>
    <property type="match status" value="1"/>
</dbReference>
<dbReference type="InterPro" id="IPR001764">
    <property type="entry name" value="Glyco_hydro_3_N"/>
</dbReference>
<keyword evidence="3" id="KW-0119">Carbohydrate metabolism</keyword>
<keyword evidence="4" id="KW-0326">Glycosidase</keyword>
<protein>
    <recommendedName>
        <fullName evidence="5">Fibronectin type III-like domain-containing protein</fullName>
    </recommendedName>
</protein>
<keyword evidence="2 4" id="KW-0378">Hydrolase</keyword>
<dbReference type="Pfam" id="PF14310">
    <property type="entry name" value="Fn3-like"/>
    <property type="match status" value="1"/>
</dbReference>
<dbReference type="PANTHER" id="PTHR42715:SF10">
    <property type="entry name" value="BETA-GLUCOSIDASE"/>
    <property type="match status" value="1"/>
</dbReference>
<feature type="domain" description="Fibronectin type III-like" evidence="5">
    <location>
        <begin position="582"/>
        <end position="653"/>
    </location>
</feature>
<dbReference type="Gene3D" id="3.20.20.300">
    <property type="entry name" value="Glycoside hydrolase, family 3, N-terminal domain"/>
    <property type="match status" value="1"/>
</dbReference>
<reference evidence="6" key="1">
    <citation type="submission" date="2024-07" db="EMBL/GenBank/DDBJ databases">
        <title>Complete genome sequence of Prevotella sp. YM-2024 GTC17262.</title>
        <authorList>
            <person name="Hayashi M."/>
            <person name="Muto Y."/>
            <person name="Tanaka K."/>
            <person name="Niwa H."/>
        </authorList>
    </citation>
    <scope>NUCLEOTIDE SEQUENCE</scope>
    <source>
        <strain evidence="6">GTC17262</strain>
    </source>
</reference>
<dbReference type="InterPro" id="IPR050288">
    <property type="entry name" value="Cellulose_deg_GH3"/>
</dbReference>
<dbReference type="PRINTS" id="PR00133">
    <property type="entry name" value="GLHYDRLASE3"/>
</dbReference>
<dbReference type="GO" id="GO:0008422">
    <property type="term" value="F:beta-glucosidase activity"/>
    <property type="evidence" value="ECO:0007669"/>
    <property type="project" value="UniProtKB-ARBA"/>
</dbReference>
<evidence type="ECO:0000256" key="2">
    <source>
        <dbReference type="ARBA" id="ARBA00022801"/>
    </source>
</evidence>
<dbReference type="Pfam" id="PF01915">
    <property type="entry name" value="Glyco_hydro_3_C"/>
    <property type="match status" value="1"/>
</dbReference>
<dbReference type="InterPro" id="IPR019800">
    <property type="entry name" value="Glyco_hydro_3_AS"/>
</dbReference>
<gene>
    <name evidence="6" type="ORF">GTC17262_22250</name>
</gene>
<dbReference type="PANTHER" id="PTHR42715">
    <property type="entry name" value="BETA-GLUCOSIDASE"/>
    <property type="match status" value="1"/>
</dbReference>
<dbReference type="Gene3D" id="2.60.40.10">
    <property type="entry name" value="Immunoglobulins"/>
    <property type="match status" value="1"/>
</dbReference>
<evidence type="ECO:0000256" key="3">
    <source>
        <dbReference type="ARBA" id="ARBA00023277"/>
    </source>
</evidence>
<proteinExistence type="inferred from homology"/>
<evidence type="ECO:0000259" key="5">
    <source>
        <dbReference type="SMART" id="SM01217"/>
    </source>
</evidence>
<dbReference type="GO" id="GO:0005975">
    <property type="term" value="P:carbohydrate metabolic process"/>
    <property type="evidence" value="ECO:0007669"/>
    <property type="project" value="InterPro"/>
</dbReference>
<name>A0AB33JKC1_9BACT</name>
<dbReference type="SUPFAM" id="SSF51445">
    <property type="entry name" value="(Trans)glycosidases"/>
    <property type="match status" value="1"/>
</dbReference>
<evidence type="ECO:0000256" key="1">
    <source>
        <dbReference type="ARBA" id="ARBA00005336"/>
    </source>
</evidence>
<dbReference type="Pfam" id="PF00933">
    <property type="entry name" value="Glyco_hydro_3"/>
    <property type="match status" value="1"/>
</dbReference>
<dbReference type="AlphaFoldDB" id="A0AB33JKC1"/>
<comment type="similarity">
    <text evidence="1 4">Belongs to the glycosyl hydrolase 3 family.</text>
</comment>
<dbReference type="EMBL" id="AP035789">
    <property type="protein sequence ID" value="BFO82034.1"/>
    <property type="molecule type" value="Genomic_DNA"/>
</dbReference>
<dbReference type="InterPro" id="IPR036881">
    <property type="entry name" value="Glyco_hydro_3_C_sf"/>
</dbReference>
<dbReference type="InterPro" id="IPR026891">
    <property type="entry name" value="Fn3-like"/>
</dbReference>